<organism evidence="3 4">
    <name type="scientific">Collybiopsis confluens</name>
    <dbReference type="NCBI Taxonomy" id="2823264"/>
    <lineage>
        <taxon>Eukaryota</taxon>
        <taxon>Fungi</taxon>
        <taxon>Dikarya</taxon>
        <taxon>Basidiomycota</taxon>
        <taxon>Agaricomycotina</taxon>
        <taxon>Agaricomycetes</taxon>
        <taxon>Agaricomycetidae</taxon>
        <taxon>Agaricales</taxon>
        <taxon>Marasmiineae</taxon>
        <taxon>Omphalotaceae</taxon>
        <taxon>Collybiopsis</taxon>
    </lineage>
</organism>
<feature type="region of interest" description="Disordered" evidence="1">
    <location>
        <begin position="689"/>
        <end position="728"/>
    </location>
</feature>
<name>A0A8H5HUV7_9AGAR</name>
<sequence>MRLDPHSVFVYLVKTRKAVQLAEHSPSSCFFRPSAFQRHGRRRGRVQNCSRDFFHTAIGSTPHRLRLTDSATFRTGTLEQKRTVLIQDLDEMVPEVEVEWFFENILPDPIEGFDVGAVVLELRKSGTITASGWEAFPNNPKDDPRHEDRVFSQLNSVFDAVIETTNSLYPGHTQQFSLVTLPNRPPSSERTSRTEPDANFLPTDIARDLSADEKKAPYSWYDIANPACGSRANPGPLVHFFVSIAFSSRTALGWDPTIEVCSSSSPRQYKITVNGQKFATVKNLADYSADSLISRATRVWLVKDKEGKEFVLKDVWMDTDRLPEHEIRDNLLRDVLKERGSDDHRTLSNHMLTPRVFERMKIDDMDDTTPRMMNEQTPTTSSVFDLAISMFAPPSARSFHPSDSTSQADRSETFKRTPVQTQTEAPPELTIRSKYHYRIVFEEHGTDLYSEMSLHNVFKTLSDLVTADGCTETLAAVMFTGSMTRSKVLLGESLATLKTDGRFRILFHAANNVESISQGTSEFMAYEAALQRVHYIDVRAALGKGHGFPKKAAFAHNPLHDLESVWWLLVYILLNRDDKGQAALDSEVRNSKADALFKTGPDSVSREAFMKDPETIDCETTGVASSFAPALQVAQSLALQLFVAYLDAEAQYTQIDLEKCMIHDQFRPLLTDETTLEAMKDIELTPVGRASVFPNSSGKRKEPPRDEHGVLEKREPKRSKELLNSPKG</sequence>
<feature type="region of interest" description="Disordered" evidence="1">
    <location>
        <begin position="179"/>
        <end position="200"/>
    </location>
</feature>
<comment type="caution">
    <text evidence="3">The sequence shown here is derived from an EMBL/GenBank/DDBJ whole genome shotgun (WGS) entry which is preliminary data.</text>
</comment>
<accession>A0A8H5HUV7</accession>
<dbReference type="EMBL" id="JAACJN010000017">
    <property type="protein sequence ID" value="KAF5390001.1"/>
    <property type="molecule type" value="Genomic_DNA"/>
</dbReference>
<feature type="domain" description="Fungal-type protein kinase" evidence="2">
    <location>
        <begin position="233"/>
        <end position="572"/>
    </location>
</feature>
<feature type="region of interest" description="Disordered" evidence="1">
    <location>
        <begin position="394"/>
        <end position="427"/>
    </location>
</feature>
<protein>
    <recommendedName>
        <fullName evidence="2">Fungal-type protein kinase domain-containing protein</fullName>
    </recommendedName>
</protein>
<reference evidence="3 4" key="1">
    <citation type="journal article" date="2020" name="ISME J.">
        <title>Uncovering the hidden diversity of litter-decomposition mechanisms in mushroom-forming fungi.</title>
        <authorList>
            <person name="Floudas D."/>
            <person name="Bentzer J."/>
            <person name="Ahren D."/>
            <person name="Johansson T."/>
            <person name="Persson P."/>
            <person name="Tunlid A."/>
        </authorList>
    </citation>
    <scope>NUCLEOTIDE SEQUENCE [LARGE SCALE GENOMIC DNA]</scope>
    <source>
        <strain evidence="3 4">CBS 406.79</strain>
    </source>
</reference>
<feature type="compositionally biased region" description="Basic and acidic residues" evidence="1">
    <location>
        <begin position="699"/>
        <end position="721"/>
    </location>
</feature>
<gene>
    <name evidence="3" type="ORF">D9757_003900</name>
</gene>
<dbReference type="Proteomes" id="UP000518752">
    <property type="component" value="Unassembled WGS sequence"/>
</dbReference>
<proteinExistence type="predicted"/>
<evidence type="ECO:0000313" key="3">
    <source>
        <dbReference type="EMBL" id="KAF5390001.1"/>
    </source>
</evidence>
<keyword evidence="4" id="KW-1185">Reference proteome</keyword>
<evidence type="ECO:0000259" key="2">
    <source>
        <dbReference type="Pfam" id="PF17667"/>
    </source>
</evidence>
<dbReference type="Pfam" id="PF17667">
    <property type="entry name" value="Pkinase_fungal"/>
    <property type="match status" value="1"/>
</dbReference>
<dbReference type="OrthoDB" id="3271139at2759"/>
<dbReference type="InterPro" id="IPR040976">
    <property type="entry name" value="Pkinase_fungal"/>
</dbReference>
<evidence type="ECO:0000256" key="1">
    <source>
        <dbReference type="SAM" id="MobiDB-lite"/>
    </source>
</evidence>
<dbReference type="AlphaFoldDB" id="A0A8H5HUV7"/>
<evidence type="ECO:0000313" key="4">
    <source>
        <dbReference type="Proteomes" id="UP000518752"/>
    </source>
</evidence>